<organism evidence="3">
    <name type="scientific">Drosophila persimilis</name>
    <name type="common">Fruit fly</name>
    <dbReference type="NCBI Taxonomy" id="7234"/>
    <lineage>
        <taxon>Eukaryota</taxon>
        <taxon>Metazoa</taxon>
        <taxon>Ecdysozoa</taxon>
        <taxon>Arthropoda</taxon>
        <taxon>Hexapoda</taxon>
        <taxon>Insecta</taxon>
        <taxon>Pterygota</taxon>
        <taxon>Neoptera</taxon>
        <taxon>Endopterygota</taxon>
        <taxon>Diptera</taxon>
        <taxon>Brachycera</taxon>
        <taxon>Muscomorpha</taxon>
        <taxon>Ephydroidea</taxon>
        <taxon>Drosophilidae</taxon>
        <taxon>Drosophila</taxon>
        <taxon>Sophophora</taxon>
    </lineage>
</organism>
<dbReference type="STRING" id="7234.B4H0N8"/>
<name>B4H0N8_DROPE</name>
<dbReference type="AlphaFoldDB" id="B4H0N8"/>
<sequence length="402" mass="41690">MRPSPTTGFAFEGNSMAPHSLLRLRPVRLLCSVMPIAPAFGASNGGGGGGGGGGFGGASNAAAAKPSFNFGGSSALSQSAATSGPFNFGGSGTAGSAIPTKPAFNFTGSATVSAGTATPQATPAFNFSAGSATANSLASGDLQSTASWQRRPEFTDGAPQDPRPRAPFAATVEVASQASETTSTEAAAAAALAIALGGGTECNSHMNEEDAQAQPQRMGLALEDGDARKIGQTPREEDEDEEELVTDNESSDRTLGASSVGGHRRSRRHNDSNQQQIPHVSKYRFVRSVTGTVSASTAGTATEPDEESTTTMFNTAAAKLTRQKRLGVLHSRWQTRSKVTTSAIMSNRSHRGSGTKRISHRQRYNDNDGTETGVGSVAGVGARAPPCLRSRYKLVRREHMKQ</sequence>
<evidence type="ECO:0000256" key="1">
    <source>
        <dbReference type="SAM" id="MobiDB-lite"/>
    </source>
</evidence>
<reference evidence="2 3" key="1">
    <citation type="journal article" date="2007" name="Nature">
        <title>Evolution of genes and genomes on the Drosophila phylogeny.</title>
        <authorList>
            <consortium name="Drosophila 12 Genomes Consortium"/>
            <person name="Clark A.G."/>
            <person name="Eisen M.B."/>
            <person name="Smith D.R."/>
            <person name="Bergman C.M."/>
            <person name="Oliver B."/>
            <person name="Markow T.A."/>
            <person name="Kaufman T.C."/>
            <person name="Kellis M."/>
            <person name="Gelbart W."/>
            <person name="Iyer V.N."/>
            <person name="Pollard D.A."/>
            <person name="Sackton T.B."/>
            <person name="Larracuente A.M."/>
            <person name="Singh N.D."/>
            <person name="Abad J.P."/>
            <person name="Abt D.N."/>
            <person name="Adryan B."/>
            <person name="Aguade M."/>
            <person name="Akashi H."/>
            <person name="Anderson W.W."/>
            <person name="Aquadro C.F."/>
            <person name="Ardell D.H."/>
            <person name="Arguello R."/>
            <person name="Artieri C.G."/>
            <person name="Barbash D.A."/>
            <person name="Barker D."/>
            <person name="Barsanti P."/>
            <person name="Batterham P."/>
            <person name="Batzoglou S."/>
            <person name="Begun D."/>
            <person name="Bhutkar A."/>
            <person name="Blanco E."/>
            <person name="Bosak S.A."/>
            <person name="Bradley R.K."/>
            <person name="Brand A.D."/>
            <person name="Brent M.R."/>
            <person name="Brooks A.N."/>
            <person name="Brown R.H."/>
            <person name="Butlin R.K."/>
            <person name="Caggese C."/>
            <person name="Calvi B.R."/>
            <person name="Bernardo de Carvalho A."/>
            <person name="Caspi A."/>
            <person name="Castrezana S."/>
            <person name="Celniker S.E."/>
            <person name="Chang J.L."/>
            <person name="Chapple C."/>
            <person name="Chatterji S."/>
            <person name="Chinwalla A."/>
            <person name="Civetta A."/>
            <person name="Clifton S.W."/>
            <person name="Comeron J.M."/>
            <person name="Costello J.C."/>
            <person name="Coyne J.A."/>
            <person name="Daub J."/>
            <person name="David R.G."/>
            <person name="Delcher A.L."/>
            <person name="Delehaunty K."/>
            <person name="Do C.B."/>
            <person name="Ebling H."/>
            <person name="Edwards K."/>
            <person name="Eickbush T."/>
            <person name="Evans J.D."/>
            <person name="Filipski A."/>
            <person name="Findeiss S."/>
            <person name="Freyhult E."/>
            <person name="Fulton L."/>
            <person name="Fulton R."/>
            <person name="Garcia A.C."/>
            <person name="Gardiner A."/>
            <person name="Garfield D.A."/>
            <person name="Garvin B.E."/>
            <person name="Gibson G."/>
            <person name="Gilbert D."/>
            <person name="Gnerre S."/>
            <person name="Godfrey J."/>
            <person name="Good R."/>
            <person name="Gotea V."/>
            <person name="Gravely B."/>
            <person name="Greenberg A.J."/>
            <person name="Griffiths-Jones S."/>
            <person name="Gross S."/>
            <person name="Guigo R."/>
            <person name="Gustafson E.A."/>
            <person name="Haerty W."/>
            <person name="Hahn M.W."/>
            <person name="Halligan D.L."/>
            <person name="Halpern A.L."/>
            <person name="Halter G.M."/>
            <person name="Han M.V."/>
            <person name="Heger A."/>
            <person name="Hillier L."/>
            <person name="Hinrichs A.S."/>
            <person name="Holmes I."/>
            <person name="Hoskins R.A."/>
            <person name="Hubisz M.J."/>
            <person name="Hultmark D."/>
            <person name="Huntley M.A."/>
            <person name="Jaffe D.B."/>
            <person name="Jagadeeshan S."/>
            <person name="Jeck W.R."/>
            <person name="Johnson J."/>
            <person name="Jones C.D."/>
            <person name="Jordan W.C."/>
            <person name="Karpen G.H."/>
            <person name="Kataoka E."/>
            <person name="Keightley P.D."/>
            <person name="Kheradpour P."/>
            <person name="Kirkness E.F."/>
            <person name="Koerich L.B."/>
            <person name="Kristiansen K."/>
            <person name="Kudrna D."/>
            <person name="Kulathinal R.J."/>
            <person name="Kumar S."/>
            <person name="Kwok R."/>
            <person name="Lander E."/>
            <person name="Langley C.H."/>
            <person name="Lapoint R."/>
            <person name="Lazzaro B.P."/>
            <person name="Lee S.J."/>
            <person name="Levesque L."/>
            <person name="Li R."/>
            <person name="Lin C.F."/>
            <person name="Lin M.F."/>
            <person name="Lindblad-Toh K."/>
            <person name="Llopart A."/>
            <person name="Long M."/>
            <person name="Low L."/>
            <person name="Lozovsky E."/>
            <person name="Lu J."/>
            <person name="Luo M."/>
            <person name="Machado C.A."/>
            <person name="Makalowski W."/>
            <person name="Marzo M."/>
            <person name="Matsuda M."/>
            <person name="Matzkin L."/>
            <person name="McAllister B."/>
            <person name="McBride C.S."/>
            <person name="McKernan B."/>
            <person name="McKernan K."/>
            <person name="Mendez-Lago M."/>
            <person name="Minx P."/>
            <person name="Mollenhauer M.U."/>
            <person name="Montooth K."/>
            <person name="Mount S.M."/>
            <person name="Mu X."/>
            <person name="Myers E."/>
            <person name="Negre B."/>
            <person name="Newfeld S."/>
            <person name="Nielsen R."/>
            <person name="Noor M.A."/>
            <person name="O'Grady P."/>
            <person name="Pachter L."/>
            <person name="Papaceit M."/>
            <person name="Parisi M.J."/>
            <person name="Parisi M."/>
            <person name="Parts L."/>
            <person name="Pedersen J.S."/>
            <person name="Pesole G."/>
            <person name="Phillippy A.M."/>
            <person name="Ponting C.P."/>
            <person name="Pop M."/>
            <person name="Porcelli D."/>
            <person name="Powell J.R."/>
            <person name="Prohaska S."/>
            <person name="Pruitt K."/>
            <person name="Puig M."/>
            <person name="Quesneville H."/>
            <person name="Ram K.R."/>
            <person name="Rand D."/>
            <person name="Rasmussen M.D."/>
            <person name="Reed L.K."/>
            <person name="Reenan R."/>
            <person name="Reily A."/>
            <person name="Remington K.A."/>
            <person name="Rieger T.T."/>
            <person name="Ritchie M.G."/>
            <person name="Robin C."/>
            <person name="Rogers Y.H."/>
            <person name="Rohde C."/>
            <person name="Rozas J."/>
            <person name="Rubenfield M.J."/>
            <person name="Ruiz A."/>
            <person name="Russo S."/>
            <person name="Salzberg S.L."/>
            <person name="Sanchez-Gracia A."/>
            <person name="Saranga D.J."/>
            <person name="Sato H."/>
            <person name="Schaeffer S.W."/>
            <person name="Schatz M.C."/>
            <person name="Schlenke T."/>
            <person name="Schwartz R."/>
            <person name="Segarra C."/>
            <person name="Singh R.S."/>
            <person name="Sirot L."/>
            <person name="Sirota M."/>
            <person name="Sisneros N.B."/>
            <person name="Smith C.D."/>
            <person name="Smith T.F."/>
            <person name="Spieth J."/>
            <person name="Stage D.E."/>
            <person name="Stark A."/>
            <person name="Stephan W."/>
            <person name="Strausberg R.L."/>
            <person name="Strempel S."/>
            <person name="Sturgill D."/>
            <person name="Sutton G."/>
            <person name="Sutton G.G."/>
            <person name="Tao W."/>
            <person name="Teichmann S."/>
            <person name="Tobari Y.N."/>
            <person name="Tomimura Y."/>
            <person name="Tsolas J.M."/>
            <person name="Valente V.L."/>
            <person name="Venter E."/>
            <person name="Venter J.C."/>
            <person name="Vicario S."/>
            <person name="Vieira F.G."/>
            <person name="Vilella A.J."/>
            <person name="Villasante A."/>
            <person name="Walenz B."/>
            <person name="Wang J."/>
            <person name="Wasserman M."/>
            <person name="Watts T."/>
            <person name="Wilson D."/>
            <person name="Wilson R.K."/>
            <person name="Wing R.A."/>
            <person name="Wolfner M.F."/>
            <person name="Wong A."/>
            <person name="Wong G.K."/>
            <person name="Wu C.I."/>
            <person name="Wu G."/>
            <person name="Yamamoto D."/>
            <person name="Yang H.P."/>
            <person name="Yang S.P."/>
            <person name="Yorke J.A."/>
            <person name="Yoshida K."/>
            <person name="Zdobnov E."/>
            <person name="Zhang P."/>
            <person name="Zhang Y."/>
            <person name="Zimin A.V."/>
            <person name="Baldwin J."/>
            <person name="Abdouelleil A."/>
            <person name="Abdulkadir J."/>
            <person name="Abebe A."/>
            <person name="Abera B."/>
            <person name="Abreu J."/>
            <person name="Acer S.C."/>
            <person name="Aftuck L."/>
            <person name="Alexander A."/>
            <person name="An P."/>
            <person name="Anderson E."/>
            <person name="Anderson S."/>
            <person name="Arachi H."/>
            <person name="Azer M."/>
            <person name="Bachantsang P."/>
            <person name="Barry A."/>
            <person name="Bayul T."/>
            <person name="Berlin A."/>
            <person name="Bessette D."/>
            <person name="Bloom T."/>
            <person name="Blye J."/>
            <person name="Boguslavskiy L."/>
            <person name="Bonnet C."/>
            <person name="Boukhgalter B."/>
            <person name="Bourzgui I."/>
            <person name="Brown A."/>
            <person name="Cahill P."/>
            <person name="Channer S."/>
            <person name="Cheshatsang Y."/>
            <person name="Chuda L."/>
            <person name="Citroen M."/>
            <person name="Collymore A."/>
            <person name="Cooke P."/>
            <person name="Costello M."/>
            <person name="D'Aco K."/>
            <person name="Daza R."/>
            <person name="De Haan G."/>
            <person name="DeGray S."/>
            <person name="DeMaso C."/>
            <person name="Dhargay N."/>
            <person name="Dooley K."/>
            <person name="Dooley E."/>
            <person name="Doricent M."/>
            <person name="Dorje P."/>
            <person name="Dorjee K."/>
            <person name="Dupes A."/>
            <person name="Elong R."/>
            <person name="Falk J."/>
            <person name="Farina A."/>
            <person name="Faro S."/>
            <person name="Ferguson D."/>
            <person name="Fisher S."/>
            <person name="Foley C.D."/>
            <person name="Franke A."/>
            <person name="Friedrich D."/>
            <person name="Gadbois L."/>
            <person name="Gearin G."/>
            <person name="Gearin C.R."/>
            <person name="Giannoukos G."/>
            <person name="Goode T."/>
            <person name="Graham J."/>
            <person name="Grandbois E."/>
            <person name="Grewal S."/>
            <person name="Gyaltsen K."/>
            <person name="Hafez N."/>
            <person name="Hagos B."/>
            <person name="Hall J."/>
            <person name="Henson C."/>
            <person name="Hollinger A."/>
            <person name="Honan T."/>
            <person name="Huard M.D."/>
            <person name="Hughes L."/>
            <person name="Hurhula B."/>
            <person name="Husby M.E."/>
            <person name="Kamat A."/>
            <person name="Kanga B."/>
            <person name="Kashin S."/>
            <person name="Khazanovich D."/>
            <person name="Kisner P."/>
            <person name="Lance K."/>
            <person name="Lara M."/>
            <person name="Lee W."/>
            <person name="Lennon N."/>
            <person name="Letendre F."/>
            <person name="LeVine R."/>
            <person name="Lipovsky A."/>
            <person name="Liu X."/>
            <person name="Liu J."/>
            <person name="Liu S."/>
            <person name="Lokyitsang T."/>
            <person name="Lokyitsang Y."/>
            <person name="Lubonja R."/>
            <person name="Lui A."/>
            <person name="MacDonald P."/>
            <person name="Magnisalis V."/>
            <person name="Maru K."/>
            <person name="Matthews C."/>
            <person name="McCusker W."/>
            <person name="McDonough S."/>
            <person name="Mehta T."/>
            <person name="Meldrim J."/>
            <person name="Meneus L."/>
            <person name="Mihai O."/>
            <person name="Mihalev A."/>
            <person name="Mihova T."/>
            <person name="Mittelman R."/>
            <person name="Mlenga V."/>
            <person name="Montmayeur A."/>
            <person name="Mulrain L."/>
            <person name="Navidi A."/>
            <person name="Naylor J."/>
            <person name="Negash T."/>
            <person name="Nguyen T."/>
            <person name="Nguyen N."/>
            <person name="Nicol R."/>
            <person name="Norbu C."/>
            <person name="Norbu N."/>
            <person name="Novod N."/>
            <person name="O'Neill B."/>
            <person name="Osman S."/>
            <person name="Markiewicz E."/>
            <person name="Oyono O.L."/>
            <person name="Patti C."/>
            <person name="Phunkhang P."/>
            <person name="Pierre F."/>
            <person name="Priest M."/>
            <person name="Raghuraman S."/>
            <person name="Rege F."/>
            <person name="Reyes R."/>
            <person name="Rise C."/>
            <person name="Rogov P."/>
            <person name="Ross K."/>
            <person name="Ryan E."/>
            <person name="Settipalli S."/>
            <person name="Shea T."/>
            <person name="Sherpa N."/>
            <person name="Shi L."/>
            <person name="Shih D."/>
            <person name="Sparrow T."/>
            <person name="Spaulding J."/>
            <person name="Stalker J."/>
            <person name="Stange-Thomann N."/>
            <person name="Stavropoulos S."/>
            <person name="Stone C."/>
            <person name="Strader C."/>
            <person name="Tesfaye S."/>
            <person name="Thomson T."/>
            <person name="Thoulutsang Y."/>
            <person name="Thoulutsang D."/>
            <person name="Topham K."/>
            <person name="Topping I."/>
            <person name="Tsamla T."/>
            <person name="Vassiliev H."/>
            <person name="Vo A."/>
            <person name="Wangchuk T."/>
            <person name="Wangdi T."/>
            <person name="Weiand M."/>
            <person name="Wilkinson J."/>
            <person name="Wilson A."/>
            <person name="Yadav S."/>
            <person name="Young G."/>
            <person name="Yu Q."/>
            <person name="Zembek L."/>
            <person name="Zhong D."/>
            <person name="Zimmer A."/>
            <person name="Zwirko Z."/>
            <person name="Jaffe D.B."/>
            <person name="Alvarez P."/>
            <person name="Brockman W."/>
            <person name="Butler J."/>
            <person name="Chin C."/>
            <person name="Gnerre S."/>
            <person name="Grabherr M."/>
            <person name="Kleber M."/>
            <person name="Mauceli E."/>
            <person name="MacCallum I."/>
        </authorList>
    </citation>
    <scope>NUCLEOTIDE SEQUENCE [LARGE SCALE GENOMIC DNA]</scope>
    <source>
        <strain evidence="3">MSH-3 / Tucson 14011-0111.49</strain>
    </source>
</reference>
<feature type="compositionally biased region" description="Acidic residues" evidence="1">
    <location>
        <begin position="236"/>
        <end position="246"/>
    </location>
</feature>
<evidence type="ECO:0000313" key="2">
    <source>
        <dbReference type="EMBL" id="EDW29833.1"/>
    </source>
</evidence>
<keyword evidence="3" id="KW-1185">Reference proteome</keyword>
<dbReference type="HOGENOM" id="CLU_685640_0_0_1"/>
<dbReference type="Proteomes" id="UP000008744">
    <property type="component" value="Unassembled WGS sequence"/>
</dbReference>
<dbReference type="OrthoDB" id="79830at2759"/>
<feature type="compositionally biased region" description="Low complexity" evidence="1">
    <location>
        <begin position="373"/>
        <end position="384"/>
    </location>
</feature>
<gene>
    <name evidence="2" type="primary">Dper\GL15022</name>
    <name evidence="2" type="ORF">Dper_GL15022</name>
</gene>
<accession>B4H0N8</accession>
<feature type="region of interest" description="Disordered" evidence="1">
    <location>
        <begin position="347"/>
        <end position="385"/>
    </location>
</feature>
<protein>
    <submittedName>
        <fullName evidence="2">GL15022</fullName>
    </submittedName>
</protein>
<dbReference type="EMBL" id="CH479200">
    <property type="protein sequence ID" value="EDW29833.1"/>
    <property type="molecule type" value="Genomic_DNA"/>
</dbReference>
<evidence type="ECO:0000313" key="3">
    <source>
        <dbReference type="Proteomes" id="UP000008744"/>
    </source>
</evidence>
<feature type="region of interest" description="Disordered" evidence="1">
    <location>
        <begin position="231"/>
        <end position="279"/>
    </location>
</feature>
<feature type="compositionally biased region" description="Basic residues" evidence="1">
    <location>
        <begin position="348"/>
        <end position="362"/>
    </location>
</feature>
<proteinExistence type="predicted"/>